<dbReference type="SUPFAM" id="SSF81901">
    <property type="entry name" value="HCP-like"/>
    <property type="match status" value="1"/>
</dbReference>
<dbReference type="PANTHER" id="PTHR11102">
    <property type="entry name" value="SEL-1-LIKE PROTEIN"/>
    <property type="match status" value="1"/>
</dbReference>
<organism evidence="1 2">
    <name type="scientific">Eubacterium maltosivorans</name>
    <dbReference type="NCBI Taxonomy" id="2041044"/>
    <lineage>
        <taxon>Bacteria</taxon>
        <taxon>Bacillati</taxon>
        <taxon>Bacillota</taxon>
        <taxon>Clostridia</taxon>
        <taxon>Eubacteriales</taxon>
        <taxon>Eubacteriaceae</taxon>
        <taxon>Eubacterium</taxon>
    </lineage>
</organism>
<dbReference type="Gene3D" id="1.25.40.10">
    <property type="entry name" value="Tetratricopeptide repeat domain"/>
    <property type="match status" value="1"/>
</dbReference>
<dbReference type="KEGG" id="emt:CPZ25_000350"/>
<keyword evidence="2" id="KW-1185">Reference proteome</keyword>
<dbReference type="Proteomes" id="UP000218387">
    <property type="component" value="Chromosome"/>
</dbReference>
<evidence type="ECO:0000313" key="1">
    <source>
        <dbReference type="EMBL" id="QCT69815.1"/>
    </source>
</evidence>
<proteinExistence type="predicted"/>
<dbReference type="AlphaFoldDB" id="A0A4P9C5L5"/>
<dbReference type="RefSeq" id="WP_096919314.1">
    <property type="nucleotide sequence ID" value="NZ_CP029487.1"/>
</dbReference>
<evidence type="ECO:0000313" key="2">
    <source>
        <dbReference type="Proteomes" id="UP000218387"/>
    </source>
</evidence>
<name>A0A4P9C5L5_EUBML</name>
<sequence length="249" mass="28692">MEQEALELLVCLAEAGDAEAMEQAADYYFYKTNKQKLSEENFDRVWSWYHTLAEQGNGHAMAVIGAMYYEGVNIKQDYTKARQWYERAAETGDVWGINNLGYCYYYGREVDVDYQKAWTYFGRAAALGNHCGMYKIGDMYYHGKYMRQSFEKAVYWYRKAIGQIDEDCPEYPNIAARLGHCALKGEGVDRDVLLALKWLQAAEYGCYQFLLRGDAFAHLSFPGVKADLAEARAWLEIAIEETRSVVQYT</sequence>
<dbReference type="Pfam" id="PF08238">
    <property type="entry name" value="Sel1"/>
    <property type="match status" value="5"/>
</dbReference>
<dbReference type="SMART" id="SM00671">
    <property type="entry name" value="SEL1"/>
    <property type="match status" value="5"/>
</dbReference>
<protein>
    <submittedName>
        <fullName evidence="1">Sel1 repeat family protein</fullName>
    </submittedName>
</protein>
<dbReference type="InterPro" id="IPR050767">
    <property type="entry name" value="Sel1_AlgK"/>
</dbReference>
<dbReference type="InterPro" id="IPR006597">
    <property type="entry name" value="Sel1-like"/>
</dbReference>
<dbReference type="EMBL" id="CP029487">
    <property type="protein sequence ID" value="QCT69815.1"/>
    <property type="molecule type" value="Genomic_DNA"/>
</dbReference>
<dbReference type="InterPro" id="IPR011990">
    <property type="entry name" value="TPR-like_helical_dom_sf"/>
</dbReference>
<gene>
    <name evidence="1" type="ORF">CPZ25_000350</name>
</gene>
<reference evidence="1 2" key="1">
    <citation type="submission" date="2018-05" db="EMBL/GenBank/DDBJ databases">
        <title>Genome comparison of Eubacterium sp.</title>
        <authorList>
            <person name="Feng Y."/>
            <person name="Sanchez-Andrea I."/>
            <person name="Stams A.J.M."/>
            <person name="De Vos W.M."/>
        </authorList>
    </citation>
    <scope>NUCLEOTIDE SEQUENCE [LARGE SCALE GENOMIC DNA]</scope>
    <source>
        <strain evidence="1 2">YI</strain>
    </source>
</reference>
<dbReference type="PANTHER" id="PTHR11102:SF160">
    <property type="entry name" value="ERAD-ASSOCIATED E3 UBIQUITIN-PROTEIN LIGASE COMPONENT HRD3"/>
    <property type="match status" value="1"/>
</dbReference>
<accession>A0A4P9C5L5</accession>